<keyword evidence="2" id="KW-1185">Reference proteome</keyword>
<evidence type="ECO:0000313" key="2">
    <source>
        <dbReference type="Proteomes" id="UP000887013"/>
    </source>
</evidence>
<dbReference type="GO" id="GO:0003964">
    <property type="term" value="F:RNA-directed DNA polymerase activity"/>
    <property type="evidence" value="ECO:0007669"/>
    <property type="project" value="UniProtKB-KW"/>
</dbReference>
<evidence type="ECO:0000313" key="1">
    <source>
        <dbReference type="EMBL" id="GFS65096.1"/>
    </source>
</evidence>
<sequence>KLLHESIEGNPTINSTEDIDAAAENLIIKIQSTIDQSTAIIFKKTNNRRDNPPNLKLFRNPIPWKTETDYLGITLDQNLRYSNHIKNTCQKFKKKLLQLIPLLRRNSKLSLRNKRLIYLQYLQPILTYGCVIWGSTYQCHIKYLQLQQNRALRIITSSPLFIPRRILHDELQIDSIPQTIRNHSRSFYNSLSNHHNPTINSLDRPMDIDNRRNFPNMAQLAQSIF</sequence>
<protein>
    <submittedName>
        <fullName evidence="1">RNA-directed DNA polymerase from mobile element jockey</fullName>
    </submittedName>
</protein>
<keyword evidence="1" id="KW-0808">Transferase</keyword>
<keyword evidence="1" id="KW-0548">Nucleotidyltransferase</keyword>
<dbReference type="Proteomes" id="UP000887013">
    <property type="component" value="Unassembled WGS sequence"/>
</dbReference>
<feature type="non-terminal residue" evidence="1">
    <location>
        <position position="225"/>
    </location>
</feature>
<dbReference type="OrthoDB" id="6437051at2759"/>
<gene>
    <name evidence="1" type="primary">pol_3515</name>
    <name evidence="1" type="ORF">NPIL_467551</name>
</gene>
<proteinExistence type="predicted"/>
<name>A0A8X6KPV6_NEPPI</name>
<comment type="caution">
    <text evidence="1">The sequence shown here is derived from an EMBL/GenBank/DDBJ whole genome shotgun (WGS) entry which is preliminary data.</text>
</comment>
<keyword evidence="1" id="KW-0695">RNA-directed DNA polymerase</keyword>
<dbReference type="AlphaFoldDB" id="A0A8X6KPV6"/>
<accession>A0A8X6KPV6</accession>
<reference evidence="1" key="1">
    <citation type="submission" date="2020-08" db="EMBL/GenBank/DDBJ databases">
        <title>Multicomponent nature underlies the extraordinary mechanical properties of spider dragline silk.</title>
        <authorList>
            <person name="Kono N."/>
            <person name="Nakamura H."/>
            <person name="Mori M."/>
            <person name="Yoshida Y."/>
            <person name="Ohtoshi R."/>
            <person name="Malay A.D."/>
            <person name="Moran D.A.P."/>
            <person name="Tomita M."/>
            <person name="Numata K."/>
            <person name="Arakawa K."/>
        </authorList>
    </citation>
    <scope>NUCLEOTIDE SEQUENCE</scope>
</reference>
<dbReference type="EMBL" id="BMAW01094371">
    <property type="protein sequence ID" value="GFS65096.1"/>
    <property type="molecule type" value="Genomic_DNA"/>
</dbReference>
<organism evidence="1 2">
    <name type="scientific">Nephila pilipes</name>
    <name type="common">Giant wood spider</name>
    <name type="synonym">Nephila maculata</name>
    <dbReference type="NCBI Taxonomy" id="299642"/>
    <lineage>
        <taxon>Eukaryota</taxon>
        <taxon>Metazoa</taxon>
        <taxon>Ecdysozoa</taxon>
        <taxon>Arthropoda</taxon>
        <taxon>Chelicerata</taxon>
        <taxon>Arachnida</taxon>
        <taxon>Araneae</taxon>
        <taxon>Araneomorphae</taxon>
        <taxon>Entelegynae</taxon>
        <taxon>Araneoidea</taxon>
        <taxon>Nephilidae</taxon>
        <taxon>Nephila</taxon>
    </lineage>
</organism>